<evidence type="ECO:0008006" key="3">
    <source>
        <dbReference type="Google" id="ProtNLM"/>
    </source>
</evidence>
<accession>A0ABZ2V917</accession>
<sequence>MKKLICSVALIGLAGCSWTPLDLCKRDAYFEALDLEEQIELAAKNLDRGYGVGYIESNDFWSHKLGYRNRCQSFGQEYHCHVLLEDGSVGHIESPQRVPISMTQERVLLERYTNRLGNKEEYVRNAFAACQQEYPSHVGQDEKYPGDGSDLWQ</sequence>
<gene>
    <name evidence="1" type="ORF">AABB29_03590</name>
</gene>
<dbReference type="EMBL" id="CP150951">
    <property type="protein sequence ID" value="WZC49745.1"/>
    <property type="molecule type" value="Genomic_DNA"/>
</dbReference>
<keyword evidence="2" id="KW-1185">Reference proteome</keyword>
<evidence type="ECO:0000313" key="1">
    <source>
        <dbReference type="EMBL" id="WZC49745.1"/>
    </source>
</evidence>
<dbReference type="PROSITE" id="PS51257">
    <property type="entry name" value="PROKAR_LIPOPROTEIN"/>
    <property type="match status" value="1"/>
</dbReference>
<proteinExistence type="predicted"/>
<evidence type="ECO:0000313" key="2">
    <source>
        <dbReference type="Proteomes" id="UP001440612"/>
    </source>
</evidence>
<name>A0ABZ2V917_9RHOB</name>
<organism evidence="1 2">
    <name type="scientific">Yoonia phaeophyticola</name>
    <dbReference type="NCBI Taxonomy" id="3137369"/>
    <lineage>
        <taxon>Bacteria</taxon>
        <taxon>Pseudomonadati</taxon>
        <taxon>Pseudomonadota</taxon>
        <taxon>Alphaproteobacteria</taxon>
        <taxon>Rhodobacterales</taxon>
        <taxon>Paracoccaceae</taxon>
        <taxon>Yoonia</taxon>
    </lineage>
</organism>
<dbReference type="Proteomes" id="UP001440612">
    <property type="component" value="Chromosome"/>
</dbReference>
<reference evidence="2" key="1">
    <citation type="submission" date="2024-04" db="EMBL/GenBank/DDBJ databases">
        <title>Phylogenomic analyses of a clade within the roseobacter group suggest taxonomic reassignments of species of the genera Aestuariivita, Citreicella, Loktanella, Nautella, Pelagibaca, Ruegeria, Thalassobius, Thiobacimonas and Tropicibacter, and the proposal o.</title>
        <authorList>
            <person name="Jeon C.O."/>
        </authorList>
    </citation>
    <scope>NUCLEOTIDE SEQUENCE [LARGE SCALE GENOMIC DNA]</scope>
    <source>
        <strain evidence="2">BS5-3</strain>
    </source>
</reference>
<dbReference type="RefSeq" id="WP_341367855.1">
    <property type="nucleotide sequence ID" value="NZ_CP150951.2"/>
</dbReference>
<protein>
    <recommendedName>
        <fullName evidence="3">Lipoprotein</fullName>
    </recommendedName>
</protein>